<dbReference type="InParanoid" id="A0A3B3HZM6"/>
<protein>
    <recommendedName>
        <fullName evidence="12">Hexosyltransferase</fullName>
        <ecNumber evidence="12">2.4.1.-</ecNumber>
    </recommendedName>
</protein>
<evidence type="ECO:0000256" key="11">
    <source>
        <dbReference type="ARBA" id="ARBA00043952"/>
    </source>
</evidence>
<keyword evidence="5" id="KW-0812">Transmembrane</keyword>
<keyword evidence="3 12" id="KW-0328">Glycosyltransferase</keyword>
<evidence type="ECO:0000256" key="7">
    <source>
        <dbReference type="ARBA" id="ARBA00022989"/>
    </source>
</evidence>
<dbReference type="GO" id="GO:0006493">
    <property type="term" value="P:protein O-linked glycosylation"/>
    <property type="evidence" value="ECO:0000318"/>
    <property type="project" value="GO_Central"/>
</dbReference>
<dbReference type="Pfam" id="PF01762">
    <property type="entry name" value="Galactosyl_T"/>
    <property type="match status" value="1"/>
</dbReference>
<dbReference type="OrthoDB" id="2139606at2759"/>
<reference evidence="13 14" key="1">
    <citation type="journal article" date="2007" name="Nature">
        <title>The medaka draft genome and insights into vertebrate genome evolution.</title>
        <authorList>
            <person name="Kasahara M."/>
            <person name="Naruse K."/>
            <person name="Sasaki S."/>
            <person name="Nakatani Y."/>
            <person name="Qu W."/>
            <person name="Ahsan B."/>
            <person name="Yamada T."/>
            <person name="Nagayasu Y."/>
            <person name="Doi K."/>
            <person name="Kasai Y."/>
            <person name="Jindo T."/>
            <person name="Kobayashi D."/>
            <person name="Shimada A."/>
            <person name="Toyoda A."/>
            <person name="Kuroki Y."/>
            <person name="Fujiyama A."/>
            <person name="Sasaki T."/>
            <person name="Shimizu A."/>
            <person name="Asakawa S."/>
            <person name="Shimizu N."/>
            <person name="Hashimoto S."/>
            <person name="Yang J."/>
            <person name="Lee Y."/>
            <person name="Matsushima K."/>
            <person name="Sugano S."/>
            <person name="Sakaizumi M."/>
            <person name="Narita T."/>
            <person name="Ohishi K."/>
            <person name="Haga S."/>
            <person name="Ohta F."/>
            <person name="Nomoto H."/>
            <person name="Nogata K."/>
            <person name="Morishita T."/>
            <person name="Endo T."/>
            <person name="Shin-I T."/>
            <person name="Takeda H."/>
            <person name="Morishita S."/>
            <person name="Kohara Y."/>
        </authorList>
    </citation>
    <scope>NUCLEOTIDE SEQUENCE [LARGE SCALE GENOMIC DNA]</scope>
    <source>
        <strain evidence="13 14">Hd-rR</strain>
    </source>
</reference>
<keyword evidence="4" id="KW-0808">Transferase</keyword>
<dbReference type="STRING" id="8090.ENSORLP00000037278"/>
<keyword evidence="10" id="KW-0325">Glycoprotein</keyword>
<dbReference type="GO" id="GO:0008499">
    <property type="term" value="F:N-acetyl-beta-D-glucosaminide beta-(1,3)-galactosyltransferase activity"/>
    <property type="evidence" value="ECO:0007669"/>
    <property type="project" value="UniProtKB-ARBA"/>
</dbReference>
<gene>
    <name evidence="13" type="primary">LOC101175309</name>
</gene>
<organism evidence="13 14">
    <name type="scientific">Oryzias latipes</name>
    <name type="common">Japanese rice fish</name>
    <name type="synonym">Japanese killifish</name>
    <dbReference type="NCBI Taxonomy" id="8090"/>
    <lineage>
        <taxon>Eukaryota</taxon>
        <taxon>Metazoa</taxon>
        <taxon>Chordata</taxon>
        <taxon>Craniata</taxon>
        <taxon>Vertebrata</taxon>
        <taxon>Euteleostomi</taxon>
        <taxon>Actinopterygii</taxon>
        <taxon>Neopterygii</taxon>
        <taxon>Teleostei</taxon>
        <taxon>Neoteleostei</taxon>
        <taxon>Acanthomorphata</taxon>
        <taxon>Ovalentaria</taxon>
        <taxon>Atherinomorphae</taxon>
        <taxon>Beloniformes</taxon>
        <taxon>Adrianichthyidae</taxon>
        <taxon>Oryziinae</taxon>
        <taxon>Oryzias</taxon>
    </lineage>
</organism>
<evidence type="ECO:0000256" key="10">
    <source>
        <dbReference type="ARBA" id="ARBA00023180"/>
    </source>
</evidence>
<sequence>MIGITKKGSTIPKAVLLLLTVLSIVYVITFGEITTNSFSKPEFTEKSQLRTTKPILTTTPPMQKCEKNPSVADLPGFDVLPDIYKTFLHYRHCRHFPMLLDNPDKCGEISGDTEPFLLLVIKSSPQNYERREVLRKTWAQERMYKGAWIRRVFISGTSGAGFEKQKLNKLLKMENEENKDILQWDFADSFYNLTLKQTLLLEWLVKKCPKARFLFNGDDDVFANTDNMIEYLQSINNSYGLKHLFTGHLLTTEKPVRWTGSKYYVPVLIQESNKYEPYCGGGGFLLSAYTASVIYKTSQTIPLHPIDDAYMGMCLFKAGLKPSSHLGVKTLGINLPMNTPENSGPCYMRDLLLLHRFLPYQMYIMWKEVNDPNLIC</sequence>
<dbReference type="Proteomes" id="UP000001038">
    <property type="component" value="Chromosome 4"/>
</dbReference>
<dbReference type="GO" id="GO:0000139">
    <property type="term" value="C:Golgi membrane"/>
    <property type="evidence" value="ECO:0000318"/>
    <property type="project" value="GO_Central"/>
</dbReference>
<reference evidence="13" key="3">
    <citation type="submission" date="2025-09" db="UniProtKB">
        <authorList>
            <consortium name="Ensembl"/>
        </authorList>
    </citation>
    <scope>IDENTIFICATION</scope>
    <source>
        <strain evidence="13">Hd-rR</strain>
    </source>
</reference>
<evidence type="ECO:0000313" key="14">
    <source>
        <dbReference type="Proteomes" id="UP000001038"/>
    </source>
</evidence>
<dbReference type="Gene3D" id="3.90.550.50">
    <property type="match status" value="1"/>
</dbReference>
<evidence type="ECO:0000313" key="13">
    <source>
        <dbReference type="Ensembl" id="ENSORLP00000037278.1"/>
    </source>
</evidence>
<dbReference type="GO" id="GO:0008194">
    <property type="term" value="F:UDP-glycosyltransferase activity"/>
    <property type="evidence" value="ECO:0000318"/>
    <property type="project" value="GO_Central"/>
</dbReference>
<keyword evidence="7" id="KW-1133">Transmembrane helix</keyword>
<evidence type="ECO:0000256" key="8">
    <source>
        <dbReference type="ARBA" id="ARBA00023034"/>
    </source>
</evidence>
<dbReference type="FunFam" id="3.90.550.50:FF:000009">
    <property type="entry name" value="Hexosyltransferase"/>
    <property type="match status" value="1"/>
</dbReference>
<dbReference type="AlphaFoldDB" id="A0A3B3HZM6"/>
<dbReference type="InterPro" id="IPR002659">
    <property type="entry name" value="Glyco_trans_31"/>
</dbReference>
<proteinExistence type="inferred from homology"/>
<evidence type="ECO:0000256" key="12">
    <source>
        <dbReference type="RuleBase" id="RU363063"/>
    </source>
</evidence>
<dbReference type="GO" id="GO:0016266">
    <property type="term" value="P:protein O-linked glycosylation via N-acetyl-galactosamine"/>
    <property type="evidence" value="ECO:0007669"/>
    <property type="project" value="UniProtKB-ARBA"/>
</dbReference>
<dbReference type="Bgee" id="ENSORLG00000025185">
    <property type="expression patterns" value="Expressed in pharyngeal gill and 9 other cell types or tissues"/>
</dbReference>
<dbReference type="RefSeq" id="XP_004067921.1">
    <property type="nucleotide sequence ID" value="XM_004067873.4"/>
</dbReference>
<dbReference type="Ensembl" id="ENSORLT00000036352.1">
    <property type="protein sequence ID" value="ENSORLP00000037278.1"/>
    <property type="gene ID" value="ENSORLG00000025185.1"/>
</dbReference>
<evidence type="ECO:0000256" key="5">
    <source>
        <dbReference type="ARBA" id="ARBA00022692"/>
    </source>
</evidence>
<comment type="pathway">
    <text evidence="11">Protein modification.</text>
</comment>
<dbReference type="GO" id="GO:0030311">
    <property type="term" value="P:poly-N-acetyllactosamine biosynthetic process"/>
    <property type="evidence" value="ECO:0000318"/>
    <property type="project" value="GO_Central"/>
</dbReference>
<dbReference type="PANTHER" id="PTHR11214">
    <property type="entry name" value="BETA-1,3-N-ACETYLGLUCOSAMINYLTRANSFERASE"/>
    <property type="match status" value="1"/>
</dbReference>
<evidence type="ECO:0000256" key="9">
    <source>
        <dbReference type="ARBA" id="ARBA00023136"/>
    </source>
</evidence>
<name>A0A3B3HZM6_ORYLA</name>
<dbReference type="GeneTree" id="ENSGT00940000159134"/>
<reference evidence="13" key="2">
    <citation type="submission" date="2025-08" db="UniProtKB">
        <authorList>
            <consortium name="Ensembl"/>
        </authorList>
    </citation>
    <scope>IDENTIFICATION</scope>
    <source>
        <strain evidence="13">Hd-rR</strain>
    </source>
</reference>
<evidence type="ECO:0000256" key="4">
    <source>
        <dbReference type="ARBA" id="ARBA00022679"/>
    </source>
</evidence>
<keyword evidence="9" id="KW-0472">Membrane</keyword>
<dbReference type="PANTHER" id="PTHR11214:SF23">
    <property type="entry name" value="N-ACETYLLACTOSAMINIDE BETA-1,3-N-ACETYLGLUCOSAMINYLTRANSFERASE 3"/>
    <property type="match status" value="1"/>
</dbReference>
<dbReference type="GeneID" id="101175309"/>
<evidence type="ECO:0000256" key="6">
    <source>
        <dbReference type="ARBA" id="ARBA00022968"/>
    </source>
</evidence>
<evidence type="ECO:0000256" key="1">
    <source>
        <dbReference type="ARBA" id="ARBA00004323"/>
    </source>
</evidence>
<comment type="subcellular location">
    <subcellularLocation>
        <location evidence="1 12">Golgi apparatus membrane</location>
        <topology evidence="1 12">Single-pass type II membrane protein</topology>
    </subcellularLocation>
</comment>
<keyword evidence="6" id="KW-0735">Signal-anchor</keyword>
<keyword evidence="8 12" id="KW-0333">Golgi apparatus</keyword>
<dbReference type="EC" id="2.4.1.-" evidence="12"/>
<dbReference type="KEGG" id="ola:101175309"/>
<comment type="similarity">
    <text evidence="2 12">Belongs to the glycosyltransferase 31 family.</text>
</comment>
<evidence type="ECO:0000256" key="3">
    <source>
        <dbReference type="ARBA" id="ARBA00022676"/>
    </source>
</evidence>
<keyword evidence="14" id="KW-1185">Reference proteome</keyword>
<accession>A0A3B3HZM6</accession>
<evidence type="ECO:0000256" key="2">
    <source>
        <dbReference type="ARBA" id="ARBA00008661"/>
    </source>
</evidence>